<dbReference type="CDD" id="cd00118">
    <property type="entry name" value="LysM"/>
    <property type="match status" value="1"/>
</dbReference>
<dbReference type="OrthoDB" id="9815939at2"/>
<dbReference type="Proteomes" id="UP000315439">
    <property type="component" value="Unassembled WGS sequence"/>
</dbReference>
<protein>
    <submittedName>
        <fullName evidence="2">LysM peptidoglycan-binding domain-containing protein</fullName>
    </submittedName>
</protein>
<feature type="domain" description="LysM" evidence="1">
    <location>
        <begin position="171"/>
        <end position="218"/>
    </location>
</feature>
<evidence type="ECO:0000313" key="3">
    <source>
        <dbReference type="Proteomes" id="UP000315439"/>
    </source>
</evidence>
<name>A0A545UDA4_9GAMM</name>
<evidence type="ECO:0000259" key="1">
    <source>
        <dbReference type="PROSITE" id="PS51782"/>
    </source>
</evidence>
<comment type="caution">
    <text evidence="2">The sequence shown here is derived from an EMBL/GenBank/DDBJ whole genome shotgun (WGS) entry which is preliminary data.</text>
</comment>
<dbReference type="InterPro" id="IPR045361">
    <property type="entry name" value="CIS_tube_prot_N"/>
</dbReference>
<dbReference type="AlphaFoldDB" id="A0A545UDA4"/>
<keyword evidence="3" id="KW-1185">Reference proteome</keyword>
<organism evidence="2 3">
    <name type="scientific">Aliikangiella coralliicola</name>
    <dbReference type="NCBI Taxonomy" id="2592383"/>
    <lineage>
        <taxon>Bacteria</taxon>
        <taxon>Pseudomonadati</taxon>
        <taxon>Pseudomonadota</taxon>
        <taxon>Gammaproteobacteria</taxon>
        <taxon>Oceanospirillales</taxon>
        <taxon>Pleioneaceae</taxon>
        <taxon>Aliikangiella</taxon>
    </lineage>
</organism>
<proteinExistence type="predicted"/>
<dbReference type="InterPro" id="IPR018392">
    <property type="entry name" value="LysM"/>
</dbReference>
<dbReference type="RefSeq" id="WP_142894160.1">
    <property type="nucleotide sequence ID" value="NZ_ML660164.1"/>
</dbReference>
<accession>A0A545UDA4</accession>
<sequence>MTENGQLKKLKIEAYTKLDYSSKADCGDFIAMFNPNTYKQKYEVEYQPVQGQGTTGSAQKFGKIKPQEYTFEFLFDGTGVSSEKKEVADEIEHFLVVTGKNNGDIHRPHYLKISWGSLISKCVLKNAEISYNLFRPDGKPLRAKVSATFAENIDDALRVAEEGNNSPDLTHIRTVKSGDTLPLMTYRIYGDSKYYLEVAKANNLANFRNLEVGQSIFFPPLNQKAANKGKSA</sequence>
<dbReference type="Pfam" id="PF19266">
    <property type="entry name" value="CIS_tube"/>
    <property type="match status" value="1"/>
</dbReference>
<gene>
    <name evidence="2" type="ORF">FLL46_13405</name>
</gene>
<reference evidence="2 3" key="1">
    <citation type="submission" date="2019-07" db="EMBL/GenBank/DDBJ databases">
        <title>Draft genome for Aliikangiella sp. M105.</title>
        <authorList>
            <person name="Wang G."/>
        </authorList>
    </citation>
    <scope>NUCLEOTIDE SEQUENCE [LARGE SCALE GENOMIC DNA]</scope>
    <source>
        <strain evidence="2 3">M105</strain>
    </source>
</reference>
<evidence type="ECO:0000313" key="2">
    <source>
        <dbReference type="EMBL" id="TQV87435.1"/>
    </source>
</evidence>
<dbReference type="EMBL" id="VIKS01000008">
    <property type="protein sequence ID" value="TQV87435.1"/>
    <property type="molecule type" value="Genomic_DNA"/>
</dbReference>
<dbReference type="PROSITE" id="PS51782">
    <property type="entry name" value="LYSM"/>
    <property type="match status" value="1"/>
</dbReference>